<protein>
    <submittedName>
        <fullName evidence="1">DUF3386 domain-containing protein</fullName>
    </submittedName>
</protein>
<dbReference type="EMBL" id="JTHE02000003">
    <property type="protein sequence ID" value="NEV70154.1"/>
    <property type="molecule type" value="Genomic_DNA"/>
</dbReference>
<dbReference type="InterPro" id="IPR021809">
    <property type="entry name" value="DUF3386"/>
</dbReference>
<evidence type="ECO:0000313" key="1">
    <source>
        <dbReference type="EMBL" id="NEV70154.1"/>
    </source>
</evidence>
<comment type="caution">
    <text evidence="1">The sequence shown here is derived from an EMBL/GenBank/DDBJ whole genome shotgun (WGS) entry which is preliminary data.</text>
</comment>
<reference evidence="1" key="2">
    <citation type="journal article" date="2015" name="Genome Announc.">
        <title>Draft Genome Sequence of Filamentous Marine Cyanobacterium Lyngbya confervoides Strain BDU141951.</title>
        <authorList>
            <person name="Chandrababunaidu M.M."/>
            <person name="Sen D."/>
            <person name="Tripathy S."/>
        </authorList>
    </citation>
    <scope>NUCLEOTIDE SEQUENCE</scope>
    <source>
        <strain evidence="1">BDU141951</strain>
    </source>
</reference>
<dbReference type="Pfam" id="PF11866">
    <property type="entry name" value="DUF3386"/>
    <property type="match status" value="1"/>
</dbReference>
<reference evidence="1" key="3">
    <citation type="submission" date="2020-02" db="EMBL/GenBank/DDBJ databases">
        <authorList>
            <person name="Sarangi A.N."/>
            <person name="Ghosh S."/>
            <person name="Mukherjee M."/>
            <person name="Tripathy S."/>
        </authorList>
    </citation>
    <scope>NUCLEOTIDE SEQUENCE</scope>
    <source>
        <strain evidence="1">BDU141951</strain>
    </source>
</reference>
<proteinExistence type="predicted"/>
<organism evidence="1">
    <name type="scientific">Lyngbya confervoides BDU141951</name>
    <dbReference type="NCBI Taxonomy" id="1574623"/>
    <lineage>
        <taxon>Bacteria</taxon>
        <taxon>Bacillati</taxon>
        <taxon>Cyanobacteriota</taxon>
        <taxon>Cyanophyceae</taxon>
        <taxon>Oscillatoriophycideae</taxon>
        <taxon>Oscillatoriales</taxon>
        <taxon>Microcoleaceae</taxon>
        <taxon>Lyngbya</taxon>
    </lineage>
</organism>
<name>A0A0C1VB95_9CYAN</name>
<reference evidence="1" key="1">
    <citation type="submission" date="2014-11" db="EMBL/GenBank/DDBJ databases">
        <authorList>
            <person name="Malar M.C."/>
            <person name="Sen D."/>
            <person name="Tripathy S."/>
        </authorList>
    </citation>
    <scope>NUCLEOTIDE SEQUENCE</scope>
    <source>
        <strain evidence="1">BDU141951</strain>
    </source>
</reference>
<sequence length="213" mass="24383">MTQTTLTAQEIFRAAYDNRYTWDKGFPGFQATVTLTDADVTHTGRVQVNPDMTFEVLDIQDEAARRLVKSQLWEMTIHRANRSFEESHGDNTFDLGSTDDHGAIEILVGGASMGNRYKVRDNIVCFVHRQIRDVIVNIHTFETQQTETGYLSTGYRSIYLDPQTQLPKDSETVFKDTFEQVGGYWLLSHRTIQESQADEVKTTEVGFSRFQLL</sequence>
<dbReference type="AlphaFoldDB" id="A0A0C1VB95"/>
<gene>
    <name evidence="1" type="ORF">QQ91_023990</name>
</gene>
<accession>A0A0C1VB95</accession>